<dbReference type="PANTHER" id="PTHR43798">
    <property type="entry name" value="MONOACYLGLYCEROL LIPASE"/>
    <property type="match status" value="1"/>
</dbReference>
<dbReference type="AlphaFoldDB" id="A0A9D2SSX0"/>
<dbReference type="InterPro" id="IPR050266">
    <property type="entry name" value="AB_hydrolase_sf"/>
</dbReference>
<dbReference type="InterPro" id="IPR000073">
    <property type="entry name" value="AB_hydrolase_1"/>
</dbReference>
<dbReference type="GO" id="GO:0016787">
    <property type="term" value="F:hydrolase activity"/>
    <property type="evidence" value="ECO:0007669"/>
    <property type="project" value="UniProtKB-KW"/>
</dbReference>
<name>A0A9D2SSX0_9FIRM</name>
<feature type="domain" description="AB hydrolase-1" evidence="1">
    <location>
        <begin position="32"/>
        <end position="162"/>
    </location>
</feature>
<dbReference type="InterPro" id="IPR029058">
    <property type="entry name" value="AB_hydrolase_fold"/>
</dbReference>
<dbReference type="Pfam" id="PF00561">
    <property type="entry name" value="Abhydrolase_1"/>
    <property type="match status" value="1"/>
</dbReference>
<evidence type="ECO:0000313" key="3">
    <source>
        <dbReference type="Proteomes" id="UP000823891"/>
    </source>
</evidence>
<dbReference type="Proteomes" id="UP000823891">
    <property type="component" value="Unassembled WGS sequence"/>
</dbReference>
<organism evidence="2 3">
    <name type="scientific">Candidatus Eisenbergiella merdavium</name>
    <dbReference type="NCBI Taxonomy" id="2838551"/>
    <lineage>
        <taxon>Bacteria</taxon>
        <taxon>Bacillati</taxon>
        <taxon>Bacillota</taxon>
        <taxon>Clostridia</taxon>
        <taxon>Lachnospirales</taxon>
        <taxon>Lachnospiraceae</taxon>
        <taxon>Eisenbergiella</taxon>
    </lineage>
</organism>
<evidence type="ECO:0000313" key="2">
    <source>
        <dbReference type="EMBL" id="HJC25967.1"/>
    </source>
</evidence>
<dbReference type="EMBL" id="DWWS01000074">
    <property type="protein sequence ID" value="HJC25967.1"/>
    <property type="molecule type" value="Genomic_DNA"/>
</dbReference>
<reference evidence="2" key="2">
    <citation type="submission" date="2021-04" db="EMBL/GenBank/DDBJ databases">
        <authorList>
            <person name="Gilroy R."/>
        </authorList>
    </citation>
    <scope>NUCLEOTIDE SEQUENCE</scope>
    <source>
        <strain evidence="2">USAMLcec2-132</strain>
    </source>
</reference>
<sequence length="279" mass="31365">MTEKKINSGRGFVHYWTAGPSPEKASSREAQAVFFLPGLTANHHLFDFQTAHFASRFRVLVWDAPAHGKSRPYSCFSYSILAEELRAILAAEGIGHVVLIGQSAGGFVAQSFAAKYPDMVTGMLLIGTCPYGPAYYSGSDLFWLKQTKWMFRLFPDRILRHSMARMCGASDAGRKNMLQMLADYDKKELCRLMYLGLAGFIPEIRDTRLSCPVWLLVGARDRTGKVRKYNDLWHQREGYPLFLIKNAAHNANVDQPEEVNQIIEGFLEGCMAGDLPLFV</sequence>
<dbReference type="PANTHER" id="PTHR43798:SF33">
    <property type="entry name" value="HYDROLASE, PUTATIVE (AFU_ORTHOLOGUE AFUA_2G14860)-RELATED"/>
    <property type="match status" value="1"/>
</dbReference>
<evidence type="ECO:0000259" key="1">
    <source>
        <dbReference type="Pfam" id="PF00561"/>
    </source>
</evidence>
<comment type="caution">
    <text evidence="2">The sequence shown here is derived from an EMBL/GenBank/DDBJ whole genome shotgun (WGS) entry which is preliminary data.</text>
</comment>
<keyword evidence="2" id="KW-0378">Hydrolase</keyword>
<dbReference type="SUPFAM" id="SSF53474">
    <property type="entry name" value="alpha/beta-Hydrolases"/>
    <property type="match status" value="1"/>
</dbReference>
<dbReference type="GO" id="GO:0016020">
    <property type="term" value="C:membrane"/>
    <property type="evidence" value="ECO:0007669"/>
    <property type="project" value="TreeGrafter"/>
</dbReference>
<gene>
    <name evidence="2" type="ORF">H9761_20105</name>
</gene>
<reference evidence="2" key="1">
    <citation type="journal article" date="2021" name="PeerJ">
        <title>Extensive microbial diversity within the chicken gut microbiome revealed by metagenomics and culture.</title>
        <authorList>
            <person name="Gilroy R."/>
            <person name="Ravi A."/>
            <person name="Getino M."/>
            <person name="Pursley I."/>
            <person name="Horton D.L."/>
            <person name="Alikhan N.F."/>
            <person name="Baker D."/>
            <person name="Gharbi K."/>
            <person name="Hall N."/>
            <person name="Watson M."/>
            <person name="Adriaenssens E.M."/>
            <person name="Foster-Nyarko E."/>
            <person name="Jarju S."/>
            <person name="Secka A."/>
            <person name="Antonio M."/>
            <person name="Oren A."/>
            <person name="Chaudhuri R.R."/>
            <person name="La Ragione R."/>
            <person name="Hildebrand F."/>
            <person name="Pallen M.J."/>
        </authorList>
    </citation>
    <scope>NUCLEOTIDE SEQUENCE</scope>
    <source>
        <strain evidence="2">USAMLcec2-132</strain>
    </source>
</reference>
<dbReference type="Gene3D" id="3.40.50.1820">
    <property type="entry name" value="alpha/beta hydrolase"/>
    <property type="match status" value="1"/>
</dbReference>
<accession>A0A9D2SSX0</accession>
<protein>
    <submittedName>
        <fullName evidence="2">Alpha/beta hydrolase</fullName>
    </submittedName>
</protein>
<dbReference type="PRINTS" id="PR00111">
    <property type="entry name" value="ABHYDROLASE"/>
</dbReference>
<proteinExistence type="predicted"/>